<protein>
    <recommendedName>
        <fullName evidence="3">Polymer-forming cytoskeletal protein</fullName>
    </recommendedName>
</protein>
<proteinExistence type="predicted"/>
<accession>A0A4Y7RXM3</accession>
<comment type="caution">
    <text evidence="1">The sequence shown here is derived from an EMBL/GenBank/DDBJ whole genome shotgun (WGS) entry which is preliminary data.</text>
</comment>
<sequence length="120" mass="12815">MSGSLTNPYQISSIENLCQILQGIGFAREYFKGMRTQKANLEIGGAINCRIFATGDVSIRGKGCFNTNIRAGGSVRINGVFRGGEIHAGGSVVIGEAGTEMGVRTIIEVGERGYSQDRRV</sequence>
<evidence type="ECO:0000313" key="1">
    <source>
        <dbReference type="EMBL" id="TEB13469.1"/>
    </source>
</evidence>
<evidence type="ECO:0000313" key="2">
    <source>
        <dbReference type="Proteomes" id="UP000297597"/>
    </source>
</evidence>
<evidence type="ECO:0008006" key="3">
    <source>
        <dbReference type="Google" id="ProtNLM"/>
    </source>
</evidence>
<gene>
    <name evidence="1" type="ORF">Pmgp_00363</name>
</gene>
<dbReference type="OrthoDB" id="1279at2"/>
<reference evidence="1 2" key="1">
    <citation type="journal article" date="2018" name="Environ. Microbiol.">
        <title>Novel energy conservation strategies and behaviour of Pelotomaculum schinkii driving syntrophic propionate catabolism.</title>
        <authorList>
            <person name="Hidalgo-Ahumada C.A.P."/>
            <person name="Nobu M.K."/>
            <person name="Narihiro T."/>
            <person name="Tamaki H."/>
            <person name="Liu W.T."/>
            <person name="Kamagata Y."/>
            <person name="Stams A.J.M."/>
            <person name="Imachi H."/>
            <person name="Sousa D.Z."/>
        </authorList>
    </citation>
    <scope>NUCLEOTIDE SEQUENCE [LARGE SCALE GENOMIC DNA]</scope>
    <source>
        <strain evidence="1 2">MGP</strain>
    </source>
</reference>
<organism evidence="1 2">
    <name type="scientific">Pelotomaculum propionicicum</name>
    <dbReference type="NCBI Taxonomy" id="258475"/>
    <lineage>
        <taxon>Bacteria</taxon>
        <taxon>Bacillati</taxon>
        <taxon>Bacillota</taxon>
        <taxon>Clostridia</taxon>
        <taxon>Eubacteriales</taxon>
        <taxon>Desulfotomaculaceae</taxon>
        <taxon>Pelotomaculum</taxon>
    </lineage>
</organism>
<dbReference type="EMBL" id="QFFZ01000002">
    <property type="protein sequence ID" value="TEB13469.1"/>
    <property type="molecule type" value="Genomic_DNA"/>
</dbReference>
<dbReference type="Pfam" id="PF03961">
    <property type="entry name" value="FapA"/>
    <property type="match status" value="1"/>
</dbReference>
<name>A0A4Y7RXM3_9FIRM</name>
<dbReference type="AlphaFoldDB" id="A0A4Y7RXM3"/>
<keyword evidence="2" id="KW-1185">Reference proteome</keyword>
<dbReference type="Proteomes" id="UP000297597">
    <property type="component" value="Unassembled WGS sequence"/>
</dbReference>
<dbReference type="InterPro" id="IPR046865">
    <property type="entry name" value="FapA_b_solenoid"/>
</dbReference>